<dbReference type="GO" id="GO:0055085">
    <property type="term" value="P:transmembrane transport"/>
    <property type="evidence" value="ECO:0007669"/>
    <property type="project" value="UniProtKB-UniRule"/>
</dbReference>
<feature type="transmembrane region" description="Helical" evidence="6">
    <location>
        <begin position="184"/>
        <end position="207"/>
    </location>
</feature>
<keyword evidence="6" id="KW-0813">Transport</keyword>
<evidence type="ECO:0000256" key="1">
    <source>
        <dbReference type="ARBA" id="ARBA00004651"/>
    </source>
</evidence>
<feature type="transmembrane region" description="Helical" evidence="6">
    <location>
        <begin position="659"/>
        <end position="680"/>
    </location>
</feature>
<evidence type="ECO:0000256" key="2">
    <source>
        <dbReference type="ARBA" id="ARBA00022475"/>
    </source>
</evidence>
<feature type="domain" description="ABC3 transporter permease C-terminal" evidence="7">
    <location>
        <begin position="54"/>
        <end position="170"/>
    </location>
</feature>
<dbReference type="InterPro" id="IPR052536">
    <property type="entry name" value="ABC-4_Integral_Memb_Prot"/>
</dbReference>
<protein>
    <recommendedName>
        <fullName evidence="7">ABC3 transporter permease C-terminal domain-containing protein</fullName>
    </recommendedName>
</protein>
<dbReference type="InterPro" id="IPR027022">
    <property type="entry name" value="ABC_permease_BceB-typ"/>
</dbReference>
<evidence type="ECO:0000259" key="7">
    <source>
        <dbReference type="Pfam" id="PF02687"/>
    </source>
</evidence>
<evidence type="ECO:0000256" key="6">
    <source>
        <dbReference type="PIRNR" id="PIRNR018968"/>
    </source>
</evidence>
<keyword evidence="2 6" id="KW-1003">Cell membrane</keyword>
<keyword evidence="5 6" id="KW-0472">Membrane</keyword>
<keyword evidence="9" id="KW-1185">Reference proteome</keyword>
<accession>A0A0J1IGR0</accession>
<dbReference type="PATRIC" id="fig|1397.4.peg.1600"/>
<dbReference type="OrthoDB" id="1937696at2"/>
<comment type="subcellular location">
    <subcellularLocation>
        <location evidence="1 6">Cell membrane</location>
        <topology evidence="1 6">Multi-pass membrane protein</topology>
    </subcellularLocation>
</comment>
<keyword evidence="4 6" id="KW-1133">Transmembrane helix</keyword>
<dbReference type="GO" id="GO:0005886">
    <property type="term" value="C:plasma membrane"/>
    <property type="evidence" value="ECO:0007669"/>
    <property type="project" value="UniProtKB-SubCell"/>
</dbReference>
<dbReference type="GeneID" id="56349700"/>
<name>A0A0J1IGR0_NIACI</name>
<sequence length="690" mass="79862">MNFSSIVYKNLKYNLTRYISFYLVNSFIVAVLFMYGTLYFNDSIPVNIKNILNFTFVALVLFCIIFISYTQTFFVKFRGKEFGVYLTLGMTTRDLKKMIRRENIIIISISLSTGIAAGLLFSRMFYLILSKVLVNIEYSISFNTFFLTITVFLPIFIISTFFTERYLTKLSIIEVIQSSSKKEIATASNPIIGFISIIVFAIALYLLPKIYTGDIFDGKKVIFTFCAIATLVGPFFIIGTLISTLRSVIRKYPSSYNNNLLVLSNLEHRFLSYRTILYVVTLMVSIGIFLIGTGYTIHKNTVTFNDLERPYDFMFVENDKYNHISQEEIRKVIEDNGGEIKDYTVLNYLSLPIYKMKDHKVQTGERTYSNSVIISESNYNKHMGTNKDIQRGYMLDVFLDGGEVQTKPTEDIMFLMNRKSIQSPGKQFNDTNITMDSSDFFHRVPASDLFIVPKEHILNEKAQLTNLEYTNAYSTYHAYVVNDKDYEMIKRKSDYSDPSKYHLINLSNGDNYKVFSGILDALRKVNHADEEIWKNKSFLGGPINEKTMLEAYRPFSKMEKVERDKEVNGVFYFSMAFLGSLLLISSSIVLLYKIVTDIAEEKLQITILRKIGITNREMKKHLTKQLKLIFFVPTLFGITMAMYYIALINTNYSKINYTMMQALLVVGMYILLQILFYFGLRRQYLSNLNE</sequence>
<evidence type="ECO:0000313" key="8">
    <source>
        <dbReference type="EMBL" id="KLV25128.1"/>
    </source>
</evidence>
<evidence type="ECO:0000313" key="9">
    <source>
        <dbReference type="Proteomes" id="UP000036045"/>
    </source>
</evidence>
<comment type="similarity">
    <text evidence="6">Belongs to the ABC-4 integral membrane protein family.</text>
</comment>
<feature type="transmembrane region" description="Helical" evidence="6">
    <location>
        <begin position="628"/>
        <end position="647"/>
    </location>
</feature>
<feature type="transmembrane region" description="Helical" evidence="6">
    <location>
        <begin position="104"/>
        <end position="128"/>
    </location>
</feature>
<reference evidence="8 9" key="1">
    <citation type="submission" date="2015-05" db="EMBL/GenBank/DDBJ databases">
        <title>Whole genome sequence and identification of bacterial endophytes from Costus igneus.</title>
        <authorList>
            <person name="Lee Y.P."/>
            <person name="Gan H.M."/>
            <person name="Eng W."/>
            <person name="Wheatley M.S."/>
            <person name="Caraballo A."/>
            <person name="Polter S."/>
            <person name="Savka M.A."/>
            <person name="Hudson A.O."/>
        </authorList>
    </citation>
    <scope>NUCLEOTIDE SEQUENCE [LARGE SCALE GENOMIC DNA]</scope>
    <source>
        <strain evidence="8 9">RIT379</strain>
    </source>
</reference>
<evidence type="ECO:0000256" key="5">
    <source>
        <dbReference type="ARBA" id="ARBA00023136"/>
    </source>
</evidence>
<proteinExistence type="inferred from homology"/>
<feature type="domain" description="ABC3 transporter permease C-terminal" evidence="7">
    <location>
        <begin position="577"/>
        <end position="678"/>
    </location>
</feature>
<dbReference type="PANTHER" id="PTHR46795">
    <property type="entry name" value="ABC TRANSPORTER PERMEASE-RELATED-RELATED"/>
    <property type="match status" value="1"/>
</dbReference>
<dbReference type="AlphaFoldDB" id="A0A0J1IGR0"/>
<feature type="transmembrane region" description="Helical" evidence="6">
    <location>
        <begin position="21"/>
        <end position="39"/>
    </location>
</feature>
<feature type="transmembrane region" description="Helical" evidence="6">
    <location>
        <begin position="51"/>
        <end position="70"/>
    </location>
</feature>
<feature type="transmembrane region" description="Helical" evidence="6">
    <location>
        <begin position="276"/>
        <end position="297"/>
    </location>
</feature>
<dbReference type="RefSeq" id="WP_047943468.1">
    <property type="nucleotide sequence ID" value="NZ_CP053989.1"/>
</dbReference>
<feature type="transmembrane region" description="Helical" evidence="6">
    <location>
        <begin position="570"/>
        <end position="592"/>
    </location>
</feature>
<organism evidence="8 9">
    <name type="scientific">Niallia circulans</name>
    <name type="common">Bacillus circulans</name>
    <dbReference type="NCBI Taxonomy" id="1397"/>
    <lineage>
        <taxon>Bacteria</taxon>
        <taxon>Bacillati</taxon>
        <taxon>Bacillota</taxon>
        <taxon>Bacilli</taxon>
        <taxon>Bacillales</taxon>
        <taxon>Bacillaceae</taxon>
        <taxon>Niallia</taxon>
    </lineage>
</organism>
<dbReference type="InterPro" id="IPR003838">
    <property type="entry name" value="ABC3_permease_C"/>
</dbReference>
<dbReference type="Proteomes" id="UP000036045">
    <property type="component" value="Unassembled WGS sequence"/>
</dbReference>
<gene>
    <name evidence="8" type="ORF">ABW02_16985</name>
</gene>
<dbReference type="Pfam" id="PF02687">
    <property type="entry name" value="FtsX"/>
    <property type="match status" value="2"/>
</dbReference>
<keyword evidence="3 6" id="KW-0812">Transmembrane</keyword>
<dbReference type="EMBL" id="LDPH01000018">
    <property type="protein sequence ID" value="KLV25128.1"/>
    <property type="molecule type" value="Genomic_DNA"/>
</dbReference>
<evidence type="ECO:0000256" key="4">
    <source>
        <dbReference type="ARBA" id="ARBA00022989"/>
    </source>
</evidence>
<dbReference type="PIRSF" id="PIRSF018968">
    <property type="entry name" value="ABC_permease_BceB"/>
    <property type="match status" value="1"/>
</dbReference>
<feature type="transmembrane region" description="Helical" evidence="6">
    <location>
        <begin position="222"/>
        <end position="245"/>
    </location>
</feature>
<comment type="caution">
    <text evidence="8">The sequence shown here is derived from an EMBL/GenBank/DDBJ whole genome shotgun (WGS) entry which is preliminary data.</text>
</comment>
<feature type="transmembrane region" description="Helical" evidence="6">
    <location>
        <begin position="140"/>
        <end position="163"/>
    </location>
</feature>
<evidence type="ECO:0000256" key="3">
    <source>
        <dbReference type="ARBA" id="ARBA00022692"/>
    </source>
</evidence>
<dbReference type="PANTHER" id="PTHR46795:SF3">
    <property type="entry name" value="ABC TRANSPORTER PERMEASE"/>
    <property type="match status" value="1"/>
</dbReference>